<keyword evidence="4" id="KW-0699">rRNA-binding</keyword>
<evidence type="ECO:0000259" key="6">
    <source>
        <dbReference type="PROSITE" id="PS50832"/>
    </source>
</evidence>
<dbReference type="InterPro" id="IPR012340">
    <property type="entry name" value="NA-bd_OB-fold"/>
</dbReference>
<reference evidence="7 8" key="1">
    <citation type="journal article" date="2016" name="Nat. Commun.">
        <title>Thousands of microbial genomes shed light on interconnected biogeochemical processes in an aquifer system.</title>
        <authorList>
            <person name="Anantharaman K."/>
            <person name="Brown C.T."/>
            <person name="Hug L.A."/>
            <person name="Sharon I."/>
            <person name="Castelle C.J."/>
            <person name="Probst A.J."/>
            <person name="Thomas B.C."/>
            <person name="Singh A."/>
            <person name="Wilkins M.J."/>
            <person name="Karaoz U."/>
            <person name="Brodie E.L."/>
            <person name="Williams K.H."/>
            <person name="Hubbard S.S."/>
            <person name="Banfield J.F."/>
        </authorList>
    </citation>
    <scope>NUCLEOTIDE SEQUENCE [LARGE SCALE GENOMIC DNA]</scope>
</reference>
<protein>
    <recommendedName>
        <fullName evidence="4 5">Translation initiation factor IF-1</fullName>
    </recommendedName>
</protein>
<comment type="subcellular location">
    <subcellularLocation>
        <location evidence="4">Cytoplasm</location>
    </subcellularLocation>
</comment>
<dbReference type="AlphaFoldDB" id="A0A1G2C6R0"/>
<dbReference type="HAMAP" id="MF_00075">
    <property type="entry name" value="IF_1"/>
    <property type="match status" value="1"/>
</dbReference>
<evidence type="ECO:0000313" key="7">
    <source>
        <dbReference type="EMBL" id="OGY97058.1"/>
    </source>
</evidence>
<dbReference type="EMBL" id="MHKV01000025">
    <property type="protein sequence ID" value="OGY97058.1"/>
    <property type="molecule type" value="Genomic_DNA"/>
</dbReference>
<name>A0A1G2C6R0_9BACT</name>
<accession>A0A1G2C6R0</accession>
<dbReference type="NCBIfam" id="TIGR00008">
    <property type="entry name" value="infA"/>
    <property type="match status" value="1"/>
</dbReference>
<dbReference type="Gene3D" id="2.40.50.140">
    <property type="entry name" value="Nucleic acid-binding proteins"/>
    <property type="match status" value="1"/>
</dbReference>
<dbReference type="InterPro" id="IPR004368">
    <property type="entry name" value="TIF_IF1"/>
</dbReference>
<dbReference type="Pfam" id="PF01176">
    <property type="entry name" value="eIF-1a"/>
    <property type="match status" value="1"/>
</dbReference>
<comment type="similarity">
    <text evidence="1 4">Belongs to the IF-1 family.</text>
</comment>
<comment type="subunit">
    <text evidence="4">Component of the 30S ribosomal translation pre-initiation complex which assembles on the 30S ribosome in the order IF-2 and IF-3, IF-1 and N-formylmethionyl-tRNA(fMet); mRNA recruitment can occur at any time during PIC assembly.</text>
</comment>
<comment type="function">
    <text evidence="4">One of the essential components for the initiation of protein synthesis. Stabilizes the binding of IF-2 and IF-3 on the 30S subunit to which N-formylmethionyl-tRNA(fMet) subsequently binds. Helps modulate mRNA selection, yielding the 30S pre-initiation complex (PIC). Upon addition of the 50S ribosomal subunit IF-1, IF-2 and IF-3 are released leaving the mature 70S translation initiation complex.</text>
</comment>
<evidence type="ECO:0000256" key="1">
    <source>
        <dbReference type="ARBA" id="ARBA00010939"/>
    </source>
</evidence>
<dbReference type="PANTHER" id="PTHR33370">
    <property type="entry name" value="TRANSLATION INITIATION FACTOR IF-1, CHLOROPLASTIC"/>
    <property type="match status" value="1"/>
</dbReference>
<keyword evidence="4" id="KW-0963">Cytoplasm</keyword>
<evidence type="ECO:0000256" key="5">
    <source>
        <dbReference type="NCBIfam" id="TIGR00008"/>
    </source>
</evidence>
<dbReference type="PANTHER" id="PTHR33370:SF1">
    <property type="entry name" value="TRANSLATION INITIATION FACTOR IF-1, CHLOROPLASTIC"/>
    <property type="match status" value="1"/>
</dbReference>
<dbReference type="GO" id="GO:0019843">
    <property type="term" value="F:rRNA binding"/>
    <property type="evidence" value="ECO:0007669"/>
    <property type="project" value="UniProtKB-UniRule"/>
</dbReference>
<dbReference type="SUPFAM" id="SSF50249">
    <property type="entry name" value="Nucleic acid-binding proteins"/>
    <property type="match status" value="1"/>
</dbReference>
<evidence type="ECO:0000256" key="2">
    <source>
        <dbReference type="ARBA" id="ARBA00022540"/>
    </source>
</evidence>
<sequence length="74" mass="7886">MGGPNGTNKSLVTGAVIEALPGATFRVQTEGGGVILAHVSGKVRIHHIRILVGDRVTVELSPYDTTRGRIIRRL</sequence>
<dbReference type="GO" id="GO:0005829">
    <property type="term" value="C:cytosol"/>
    <property type="evidence" value="ECO:0007669"/>
    <property type="project" value="TreeGrafter"/>
</dbReference>
<dbReference type="PROSITE" id="PS50832">
    <property type="entry name" value="S1_IF1_TYPE"/>
    <property type="match status" value="1"/>
</dbReference>
<evidence type="ECO:0000313" key="8">
    <source>
        <dbReference type="Proteomes" id="UP000176349"/>
    </source>
</evidence>
<gene>
    <name evidence="4" type="primary">infA</name>
    <name evidence="7" type="ORF">A2128_00740</name>
</gene>
<dbReference type="FunFam" id="2.40.50.140:FF:000002">
    <property type="entry name" value="Translation initiation factor IF-1"/>
    <property type="match status" value="1"/>
</dbReference>
<keyword evidence="2 4" id="KW-0396">Initiation factor</keyword>
<comment type="caution">
    <text evidence="7">The sequence shown here is derived from an EMBL/GenBank/DDBJ whole genome shotgun (WGS) entry which is preliminary data.</text>
</comment>
<evidence type="ECO:0000256" key="4">
    <source>
        <dbReference type="HAMAP-Rule" id="MF_00075"/>
    </source>
</evidence>
<evidence type="ECO:0000256" key="3">
    <source>
        <dbReference type="ARBA" id="ARBA00022917"/>
    </source>
</evidence>
<dbReference type="GO" id="GO:0003743">
    <property type="term" value="F:translation initiation factor activity"/>
    <property type="evidence" value="ECO:0007669"/>
    <property type="project" value="UniProtKB-UniRule"/>
</dbReference>
<dbReference type="CDD" id="cd04451">
    <property type="entry name" value="S1_IF1"/>
    <property type="match status" value="1"/>
</dbReference>
<dbReference type="GO" id="GO:0043022">
    <property type="term" value="F:ribosome binding"/>
    <property type="evidence" value="ECO:0007669"/>
    <property type="project" value="UniProtKB-UniRule"/>
</dbReference>
<keyword evidence="4" id="KW-0694">RNA-binding</keyword>
<dbReference type="InterPro" id="IPR006196">
    <property type="entry name" value="RNA-binding_domain_S1_IF1"/>
</dbReference>
<dbReference type="Proteomes" id="UP000176349">
    <property type="component" value="Unassembled WGS sequence"/>
</dbReference>
<proteinExistence type="inferred from homology"/>
<organism evidence="7 8">
    <name type="scientific">Candidatus Liptonbacteria bacterium GWC1_60_9</name>
    <dbReference type="NCBI Taxonomy" id="1798645"/>
    <lineage>
        <taxon>Bacteria</taxon>
        <taxon>Candidatus Liptoniibacteriota</taxon>
    </lineage>
</organism>
<keyword evidence="3 4" id="KW-0648">Protein biosynthesis</keyword>
<feature type="domain" description="S1-like" evidence="6">
    <location>
        <begin position="14"/>
        <end position="74"/>
    </location>
</feature>